<dbReference type="Proteomes" id="UP000247702">
    <property type="component" value="Unassembled WGS sequence"/>
</dbReference>
<keyword evidence="2" id="KW-0812">Transmembrane</keyword>
<dbReference type="AlphaFoldDB" id="A0A2Z6R9D3"/>
<accession>A0A2Z6R9D3</accession>
<keyword evidence="2" id="KW-0472">Membrane</keyword>
<evidence type="ECO:0000256" key="2">
    <source>
        <dbReference type="SAM" id="Phobius"/>
    </source>
</evidence>
<dbReference type="Pfam" id="PF00067">
    <property type="entry name" value="p450"/>
    <property type="match status" value="1"/>
</dbReference>
<evidence type="ECO:0000256" key="1">
    <source>
        <dbReference type="ARBA" id="ARBA00010617"/>
    </source>
</evidence>
<sequence>MLDYLDSISLVSIFVLGSIGWITYKIFIWPFYVSPLRKIPGPPSDNPILGNLKSLMKSDGFIETRLRWVRKYGNIVKYNGLFNKPTLFVADPKIIQEMTSSKSYDFVKPYSRSLIELFGRGLLFAEGDDHKRQRKMMNPAFTHNNIKEMIPIFIHVTSTLKGLIENEINQGKSNINLTPYISKTTLDIIGLVGFNYEFNSLTSSNELATAYESAFNTPPSALRIAVTMSSNYFPFIRDIPLDMNKKFKDTCAVIERVSKKLVEKKYKKFENGELKEKDLLSLLININKTLPTEEKMTDEEIKNQISTFLIAGHATTNVTVCWALYLLSRHPHEQDLLREELVKAFPDKLNFNPTFDEISSLEYLNCVIKETLRILTPVPNARRINLKDEVFGEYFIPKHFKIQLKFGV</sequence>
<dbReference type="GO" id="GO:0020037">
    <property type="term" value="F:heme binding"/>
    <property type="evidence" value="ECO:0007669"/>
    <property type="project" value="InterPro"/>
</dbReference>
<dbReference type="SUPFAM" id="SSF48264">
    <property type="entry name" value="Cytochrome P450"/>
    <property type="match status" value="1"/>
</dbReference>
<evidence type="ECO:0000313" key="3">
    <source>
        <dbReference type="EMBL" id="GBB94359.1"/>
    </source>
</evidence>
<feature type="transmembrane region" description="Helical" evidence="2">
    <location>
        <begin position="7"/>
        <end position="32"/>
    </location>
</feature>
<name>A0A2Z6R9D3_9GLOM</name>
<dbReference type="InterPro" id="IPR036396">
    <property type="entry name" value="Cyt_P450_sf"/>
</dbReference>
<dbReference type="PANTHER" id="PTHR24291:SF175">
    <property type="entry name" value="CYTOCHROME P450"/>
    <property type="match status" value="1"/>
</dbReference>
<evidence type="ECO:0000313" key="4">
    <source>
        <dbReference type="Proteomes" id="UP000247702"/>
    </source>
</evidence>
<dbReference type="STRING" id="94130.A0A2Z6R9D3"/>
<keyword evidence="4" id="KW-1185">Reference proteome</keyword>
<dbReference type="GO" id="GO:0016705">
    <property type="term" value="F:oxidoreductase activity, acting on paired donors, with incorporation or reduction of molecular oxygen"/>
    <property type="evidence" value="ECO:0007669"/>
    <property type="project" value="InterPro"/>
</dbReference>
<protein>
    <recommendedName>
        <fullName evidence="5">Cytochrome P450</fullName>
    </recommendedName>
</protein>
<dbReference type="GO" id="GO:0004497">
    <property type="term" value="F:monooxygenase activity"/>
    <property type="evidence" value="ECO:0007669"/>
    <property type="project" value="InterPro"/>
</dbReference>
<keyword evidence="2" id="KW-1133">Transmembrane helix</keyword>
<comment type="caution">
    <text evidence="3">The sequence shown here is derived from an EMBL/GenBank/DDBJ whole genome shotgun (WGS) entry which is preliminary data.</text>
</comment>
<dbReference type="GO" id="GO:0005506">
    <property type="term" value="F:iron ion binding"/>
    <property type="evidence" value="ECO:0007669"/>
    <property type="project" value="InterPro"/>
</dbReference>
<organism evidence="3 4">
    <name type="scientific">Rhizophagus clarus</name>
    <dbReference type="NCBI Taxonomy" id="94130"/>
    <lineage>
        <taxon>Eukaryota</taxon>
        <taxon>Fungi</taxon>
        <taxon>Fungi incertae sedis</taxon>
        <taxon>Mucoromycota</taxon>
        <taxon>Glomeromycotina</taxon>
        <taxon>Glomeromycetes</taxon>
        <taxon>Glomerales</taxon>
        <taxon>Glomeraceae</taxon>
        <taxon>Rhizophagus</taxon>
    </lineage>
</organism>
<proteinExistence type="inferred from homology"/>
<gene>
    <name evidence="3" type="ORF">RclHR1_02340016</name>
</gene>
<comment type="similarity">
    <text evidence="1">Belongs to the cytochrome P450 family.</text>
</comment>
<dbReference type="EMBL" id="BEXD01001491">
    <property type="protein sequence ID" value="GBB94359.1"/>
    <property type="molecule type" value="Genomic_DNA"/>
</dbReference>
<evidence type="ECO:0008006" key="5">
    <source>
        <dbReference type="Google" id="ProtNLM"/>
    </source>
</evidence>
<dbReference type="PANTHER" id="PTHR24291">
    <property type="entry name" value="CYTOCHROME P450 FAMILY 4"/>
    <property type="match status" value="1"/>
</dbReference>
<reference evidence="3 4" key="1">
    <citation type="submission" date="2017-11" db="EMBL/GenBank/DDBJ databases">
        <title>The genome of Rhizophagus clarus HR1 reveals common genetic basis of auxotrophy among arbuscular mycorrhizal fungi.</title>
        <authorList>
            <person name="Kobayashi Y."/>
        </authorList>
    </citation>
    <scope>NUCLEOTIDE SEQUENCE [LARGE SCALE GENOMIC DNA]</scope>
    <source>
        <strain evidence="3 4">HR1</strain>
    </source>
</reference>
<dbReference type="Gene3D" id="1.10.630.10">
    <property type="entry name" value="Cytochrome P450"/>
    <property type="match status" value="1"/>
</dbReference>
<dbReference type="InterPro" id="IPR001128">
    <property type="entry name" value="Cyt_P450"/>
</dbReference>
<dbReference type="InterPro" id="IPR050196">
    <property type="entry name" value="Cytochrome_P450_Monoox"/>
</dbReference>